<evidence type="ECO:0000256" key="8">
    <source>
        <dbReference type="NCBIfam" id="TIGR03303"/>
    </source>
</evidence>
<dbReference type="HAMAP" id="MF_01430">
    <property type="entry name" value="OM_assembly_BamA"/>
    <property type="match status" value="1"/>
</dbReference>
<dbReference type="NCBIfam" id="TIGR03303">
    <property type="entry name" value="OM_YaeT"/>
    <property type="match status" value="1"/>
</dbReference>
<evidence type="ECO:0000259" key="10">
    <source>
        <dbReference type="PROSITE" id="PS51779"/>
    </source>
</evidence>
<dbReference type="InterPro" id="IPR010827">
    <property type="entry name" value="BamA/TamA_POTRA"/>
</dbReference>
<evidence type="ECO:0000256" key="1">
    <source>
        <dbReference type="ARBA" id="ARBA00004370"/>
    </source>
</evidence>
<dbReference type="Pfam" id="PF07244">
    <property type="entry name" value="POTRA"/>
    <property type="match status" value="5"/>
</dbReference>
<keyword evidence="4 9" id="KW-0732">Signal</keyword>
<accession>A0A7W0HM95</accession>
<evidence type="ECO:0000313" key="11">
    <source>
        <dbReference type="EMBL" id="MBA2882831.1"/>
    </source>
</evidence>
<dbReference type="InterPro" id="IPR039910">
    <property type="entry name" value="D15-like"/>
</dbReference>
<dbReference type="RefSeq" id="WP_181552453.1">
    <property type="nucleotide sequence ID" value="NZ_JACDUS010000013.1"/>
</dbReference>
<reference evidence="11 12" key="1">
    <citation type="submission" date="2020-07" db="EMBL/GenBank/DDBJ databases">
        <title>Genomic Encyclopedia of Type Strains, Phase IV (KMG-IV): sequencing the most valuable type-strain genomes for metagenomic binning, comparative biology and taxonomic classification.</title>
        <authorList>
            <person name="Goeker M."/>
        </authorList>
    </citation>
    <scope>NUCLEOTIDE SEQUENCE [LARGE SCALE GENOMIC DNA]</scope>
    <source>
        <strain evidence="11 12">DSM 17721</strain>
    </source>
</reference>
<feature type="domain" description="POTRA" evidence="10">
    <location>
        <begin position="98"/>
        <end position="175"/>
    </location>
</feature>
<evidence type="ECO:0000256" key="4">
    <source>
        <dbReference type="ARBA" id="ARBA00022729"/>
    </source>
</evidence>
<evidence type="ECO:0000256" key="6">
    <source>
        <dbReference type="ARBA" id="ARBA00023136"/>
    </source>
</evidence>
<evidence type="ECO:0000256" key="5">
    <source>
        <dbReference type="ARBA" id="ARBA00022737"/>
    </source>
</evidence>
<proteinExistence type="inferred from homology"/>
<evidence type="ECO:0000313" key="12">
    <source>
        <dbReference type="Proteomes" id="UP000525298"/>
    </source>
</evidence>
<keyword evidence="3" id="KW-0812">Transmembrane</keyword>
<keyword evidence="6" id="KW-0472">Membrane</keyword>
<keyword evidence="7" id="KW-0998">Cell outer membrane</keyword>
<keyword evidence="5" id="KW-0677">Repeat</keyword>
<feature type="signal peptide" evidence="9">
    <location>
        <begin position="1"/>
        <end position="22"/>
    </location>
</feature>
<evidence type="ECO:0000256" key="7">
    <source>
        <dbReference type="ARBA" id="ARBA00023237"/>
    </source>
</evidence>
<feature type="domain" description="POTRA" evidence="10">
    <location>
        <begin position="178"/>
        <end position="264"/>
    </location>
</feature>
<feature type="domain" description="POTRA" evidence="10">
    <location>
        <begin position="348"/>
        <end position="421"/>
    </location>
</feature>
<dbReference type="PANTHER" id="PTHR12815:SF23">
    <property type="entry name" value="OUTER MEMBRANE PROTEIN ASSEMBLY FACTOR BAMA"/>
    <property type="match status" value="1"/>
</dbReference>
<dbReference type="PROSITE" id="PS51779">
    <property type="entry name" value="POTRA"/>
    <property type="match status" value="4"/>
</dbReference>
<feature type="chain" id="PRO_5039888063" description="Outer membrane protein assembly factor BamA" evidence="9">
    <location>
        <begin position="23"/>
        <end position="751"/>
    </location>
</feature>
<dbReference type="InterPro" id="IPR023707">
    <property type="entry name" value="OM_assembly_BamA"/>
</dbReference>
<name>A0A7W0HM95_9BACT</name>
<dbReference type="PANTHER" id="PTHR12815">
    <property type="entry name" value="SORTING AND ASSEMBLY MACHINERY SAMM50 PROTEIN FAMILY MEMBER"/>
    <property type="match status" value="1"/>
</dbReference>
<dbReference type="InterPro" id="IPR034746">
    <property type="entry name" value="POTRA"/>
</dbReference>
<protein>
    <recommendedName>
        <fullName evidence="8">Outer membrane protein assembly factor BamA</fullName>
    </recommendedName>
</protein>
<dbReference type="Pfam" id="PF01103">
    <property type="entry name" value="Omp85"/>
    <property type="match status" value="1"/>
</dbReference>
<dbReference type="GO" id="GO:0071709">
    <property type="term" value="P:membrane assembly"/>
    <property type="evidence" value="ECO:0007669"/>
    <property type="project" value="InterPro"/>
</dbReference>
<evidence type="ECO:0000256" key="2">
    <source>
        <dbReference type="ARBA" id="ARBA00022452"/>
    </source>
</evidence>
<organism evidence="11 12">
    <name type="scientific">Desulfosalsimonas propionicica</name>
    <dbReference type="NCBI Taxonomy" id="332175"/>
    <lineage>
        <taxon>Bacteria</taxon>
        <taxon>Pseudomonadati</taxon>
        <taxon>Thermodesulfobacteriota</taxon>
        <taxon>Desulfobacteria</taxon>
        <taxon>Desulfobacterales</taxon>
        <taxon>Desulfosalsimonadaceae</taxon>
        <taxon>Desulfosalsimonas</taxon>
    </lineage>
</organism>
<comment type="caution">
    <text evidence="11">The sequence shown here is derived from an EMBL/GenBank/DDBJ whole genome shotgun (WGS) entry which is preliminary data.</text>
</comment>
<keyword evidence="2" id="KW-1134">Transmembrane beta strand</keyword>
<dbReference type="PIRSF" id="PIRSF006076">
    <property type="entry name" value="OM_assembly_OMP85"/>
    <property type="match status" value="1"/>
</dbReference>
<dbReference type="Gene3D" id="3.10.20.310">
    <property type="entry name" value="membrane protein fhac"/>
    <property type="match status" value="5"/>
</dbReference>
<dbReference type="AlphaFoldDB" id="A0A7W0HM95"/>
<dbReference type="Gene3D" id="2.40.160.50">
    <property type="entry name" value="membrane protein fhac: a member of the omp85/tpsb transporter family"/>
    <property type="match status" value="1"/>
</dbReference>
<dbReference type="GO" id="GO:0009279">
    <property type="term" value="C:cell outer membrane"/>
    <property type="evidence" value="ECO:0007669"/>
    <property type="project" value="UniProtKB-UniRule"/>
</dbReference>
<feature type="domain" description="POTRA" evidence="10">
    <location>
        <begin position="26"/>
        <end position="97"/>
    </location>
</feature>
<comment type="subcellular location">
    <subcellularLocation>
        <location evidence="1">Membrane</location>
    </subcellularLocation>
</comment>
<evidence type="ECO:0000256" key="3">
    <source>
        <dbReference type="ARBA" id="ARBA00022692"/>
    </source>
</evidence>
<keyword evidence="12" id="KW-1185">Reference proteome</keyword>
<dbReference type="InterPro" id="IPR000184">
    <property type="entry name" value="Bac_surfAg_D15"/>
</dbReference>
<gene>
    <name evidence="11" type="ORF">HNR65_003186</name>
</gene>
<dbReference type="Proteomes" id="UP000525298">
    <property type="component" value="Unassembled WGS sequence"/>
</dbReference>
<evidence type="ECO:0000256" key="9">
    <source>
        <dbReference type="SAM" id="SignalP"/>
    </source>
</evidence>
<sequence length="751" mass="86091">MRTGIWTAVVLLCILTAMIVPAEAETVVQQVKVEGNQRIEDDAILRAISTQAGDVYDESRLSEDLEAIYRMGYFDDVRVAAEQQEDGNVVVFTVKEKPTLRNITLSGNRFFDDEEIREQIDISTGAILNIYRIKRNIKAIEAFYEEKNYHNAQVDYNIKELDHNQADLEFVIEEGKKVRIKEIRIEGNQDYSDKQLKKIMKTSEKGFFSWLTSSGDLDMQKLEQDAARLEAHYQNNGYARARVGEPVVKYEGDWIYVTMKIHEGPRFKVGDVRFEGDLLKPAGELSQSVSIDQEPYYNRQVLQNDVVRLTDIYADEGYARADVRPGMNPRSEENVMDIVFRMQKNEPVYFEKIVIEGNTKTRDKVIRRELEVHEQEKYSASDLKRSVRNLHRLDYFEDVNVQTLEGSSEDRMRLNIDVTEKATGSFSFGAGYSAIDKLYIMGSISERNFLGKGQKIELQLQTGSESQHFRFRFTEPWLFDIPLSASAEAYNWERDYDDYELDSKGGRLRFGYPLYDDVRGYLSYGYDVSEVDDILEDFRNTIDEGRYTTSSVTASVVYDSRDRIINPTEGARHSLSVEYAGLGGNVGFVKSTAEAGKYFPLFWDTVGFLHAEGGYVKETGDKLLPDYEKFYLGGINSLRGFDWRDVSAFDENGNRIGGEKFVQFNVEFIFPLLKDAGLTGVLFYDTGNVYGEDESVDLGELRESAGFGIRWYSPLGPIRLERGYVLDRRKNEQGEYIEDSGRWEFSMGGAF</sequence>
<dbReference type="EMBL" id="JACDUS010000013">
    <property type="protein sequence ID" value="MBA2882831.1"/>
    <property type="molecule type" value="Genomic_DNA"/>
</dbReference>